<feature type="coiled-coil region" evidence="1">
    <location>
        <begin position="78"/>
        <end position="105"/>
    </location>
</feature>
<dbReference type="PANTHER" id="PTHR12062">
    <property type="entry name" value="N-ACETYLGLUCOSAMINYLTRANSFERASE VI"/>
    <property type="match status" value="1"/>
</dbReference>
<feature type="region of interest" description="Disordered" evidence="2">
    <location>
        <begin position="900"/>
        <end position="923"/>
    </location>
</feature>
<dbReference type="Gene3D" id="3.40.50.150">
    <property type="entry name" value="Vaccinia Virus protein VP39"/>
    <property type="match status" value="1"/>
</dbReference>
<dbReference type="SUPFAM" id="SSF53335">
    <property type="entry name" value="S-adenosyl-L-methionine-dependent methyltransferases"/>
    <property type="match status" value="1"/>
</dbReference>
<dbReference type="EMBL" id="LSRX01000001">
    <property type="protein sequence ID" value="OLQ15628.1"/>
    <property type="molecule type" value="Genomic_DNA"/>
</dbReference>
<feature type="domain" description="MGAT4 conserved region" evidence="3">
    <location>
        <begin position="164"/>
        <end position="414"/>
    </location>
</feature>
<feature type="region of interest" description="Disordered" evidence="2">
    <location>
        <begin position="48"/>
        <end position="70"/>
    </location>
</feature>
<name>A0A1Q9F7G7_SYMMI</name>
<gene>
    <name evidence="5" type="primary">MGAT4C</name>
    <name evidence="5" type="ORF">AK812_SmicGene12</name>
</gene>
<dbReference type="InterPro" id="IPR006759">
    <property type="entry name" value="Glyco_transf_54"/>
</dbReference>
<sequence>MVAEGSPVATKRLGDWLVRRMFCCAGAVVLVQNLMLLNWTAQMQITTPGPPEPCTSAPAAEPIPPSPETAATGWKEEVEEAKAMLESKSKLVQALEEEVASLKAKIASSPRVQAPVPKVAPMTVATSMDSIRLLDPTSRQLGRESSLHSVSREELRIFGNPVPPGVSMAVGFGSVKRKKDYVLDTVSLMLGLQGETHVSPEERSSVVIVAHFADFDTAWVNQTAGTLQEQYKELIAAGHFHALHAKEEFYPPLDLCPPTCTYKDNARRVRWRAKQNIDYAFLMYYAASLAPYYLQLEDDINFAHNWVSKINDFVTSSYPPTYKSKENAPWRMIDFSQLGFIGKYFQSNELTRLAQFLLLFYDQMPCDILINQWMLSMTQGKKIEYFKSHTSLFQHVGVFRTLGDGYQILQDTKFGKTLWDNPAGELTKNLTIVPTYDVKFLYFPNGEPAKRKDICDFSASPKQKTAKRCWLWATHVQAGQHVTLTFASAVRVKALLFEFGSDFYPKDLLGNGVIQVAGGQAAQGQAVFCSKFLDLVPVRRDRVIYWEEGVSAPPSLPVNPVSCIRILVLQAQPEWINFWSIQVGTRILEPRPAKDKESVEPDDLFARTGFRQDRVPPNEDVGDLLSAEEIPNMATSNGHPARKGSWLTSFIANCTVALASSKLRPAKILLLLVGVLTSGRVHQSLFAVEVDQVAMAPLAIAELSLCGLISRLKEVEHIKGIKSPDDEQAAILSTETDVKKALFEQLQAAKTDGVASFEKKVGKEFLQEQLKSIDDTSKGGQAKKTKLQELLTGLEAASSRDDPAHVRRAKQDVAKSEKAFEDIRKDYERWEKGKKMLNIDEIKVLKRSFEESKAKVEKARAIVEEQQLRRAEAAVAPVAEEKERGAAALAAEARSARARAVASKAPSRPMNPSVTSKAAAPAGYPPKAAVAPAALRQAQVAAQVRAEAEVPSIPASAPAPRPRPAPRPKAEDAPVLSYACTCTAVAQHLGITEAQARELAESARDFAQHFDAETWEALQEKSLAIEKANQEKQREAERRKKEKALAKVTQVQSSAAAVGAGAGAANAKTAAKAVPQAVVGRSPEPVAAKAKPKVKAKSAAKELPRHDGLSSLAGANKFGGLESDEEEEGWAKVRCILWTWSAINTASHDSMSILLKASHGMEGLVTCLAVNSYTRLAFMMLGSSLAHWLPTTLPRVAPWTVGFEPEPVPCWRQVDSLSQCCKREGFQTCGGENVRSRCCAFPGNVIHGEGLLPELAEECWVTTTPMNVTQDINGPFWVRQRNYLVSWVLANHPNDVLDTPLREHGEISEEMSALLAAECQVGIIVLQLLQSETCSSTRSAAAQQVLRMPWPAAVFSGWPVFLLLAHAAEDACSLPSNSSDDDVLVAALLGLCEKMEAAVAGTARLAAEAASSGDPWVIQPGERLTAQMEAAKVSLELLQKMAIREPSAPKPARLWLILHRLQEALSLRGTCPPGTFLTKVRALGWEYRICIRQPESLGSWLGGSLVDKRILNQGQWSECALSAELLPPPTSQLSPQHWRSAGSGCIVIDLGANIGACTLLFASMGHRVIAVEPEPSNLLMLHASLALPQLETDTTLGFGKVAISPVAVDEVAGTVQLRRNPFDAGNSTIVQSGEESAAVEDQMPLVEFSSIVPALPLDDIAEEQAFRLGGSLSDICMMKMDIEGAELRALRSAPKLLAGPLRAISFEFSPGPTEADIAEAVVLLQLLAGHGFVIFGHRGMTSGLVVSEEREYAAHEFEGLNVQMTDADEDACIEEVRLEHFHTWLEEAQIRPSEILHLKGFGGNVPSFFDKEAVAEASRSSLLVWDGDELKETSFTRLIPEYLKSGESRRVVAFRINDSIDSFKASWKEVAAAYPGRIAVVPVGLAELMSRLRRYEAAMKDIPPGRQKFVMLGRLAIEASGAKQVVALGGGSISQKEAELSCGEDVFWTVFALSRGKPEQAPTLMDWAATHPDIARLVGGQDPDEKLGFFTECGRDWSEQRKVAQSPKGSAKPG</sequence>
<dbReference type="InterPro" id="IPR029063">
    <property type="entry name" value="SAM-dependent_MTases_sf"/>
</dbReference>
<dbReference type="OrthoDB" id="421643at2759"/>
<feature type="compositionally biased region" description="Pro residues" evidence="2">
    <location>
        <begin position="957"/>
        <end position="967"/>
    </location>
</feature>
<keyword evidence="1" id="KW-0175">Coiled coil</keyword>
<dbReference type="PANTHER" id="PTHR12062:SF0">
    <property type="entry name" value="ALPHA-1,3-MANNOSYL-GLYCOPROTEIN 4-BETA-N-ACETYLGLUCOSAMINYLTRANSFERASE B"/>
    <property type="match status" value="1"/>
</dbReference>
<keyword evidence="6" id="KW-1185">Reference proteome</keyword>
<dbReference type="Pfam" id="PF04666">
    <property type="entry name" value="MGAT4_cons"/>
    <property type="match status" value="1"/>
</dbReference>
<dbReference type="GO" id="GO:0008375">
    <property type="term" value="F:acetylglucosaminyltransferase activity"/>
    <property type="evidence" value="ECO:0007669"/>
    <property type="project" value="TreeGrafter"/>
</dbReference>
<reference evidence="5 6" key="1">
    <citation type="submission" date="2016-02" db="EMBL/GenBank/DDBJ databases">
        <title>Genome analysis of coral dinoflagellate symbionts highlights evolutionary adaptations to a symbiotic lifestyle.</title>
        <authorList>
            <person name="Aranda M."/>
            <person name="Li Y."/>
            <person name="Liew Y.J."/>
            <person name="Baumgarten S."/>
            <person name="Simakov O."/>
            <person name="Wilson M."/>
            <person name="Piel J."/>
            <person name="Ashoor H."/>
            <person name="Bougouffa S."/>
            <person name="Bajic V.B."/>
            <person name="Ryu T."/>
            <person name="Ravasi T."/>
            <person name="Bayer T."/>
            <person name="Micklem G."/>
            <person name="Kim H."/>
            <person name="Bhak J."/>
            <person name="Lajeunesse T.C."/>
            <person name="Voolstra C.R."/>
        </authorList>
    </citation>
    <scope>NUCLEOTIDE SEQUENCE [LARGE SCALE GENOMIC DNA]</scope>
    <source>
        <strain evidence="5 6">CCMP2467</strain>
    </source>
</reference>
<dbReference type="InterPro" id="IPR057279">
    <property type="entry name" value="MGAT4"/>
</dbReference>
<keyword evidence="5" id="KW-0808">Transferase</keyword>
<feature type="coiled-coil region" evidence="1">
    <location>
        <begin position="806"/>
        <end position="869"/>
    </location>
</feature>
<feature type="domain" description="Methyltransferase FkbM" evidence="4">
    <location>
        <begin position="1549"/>
        <end position="1733"/>
    </location>
</feature>
<evidence type="ECO:0000259" key="3">
    <source>
        <dbReference type="Pfam" id="PF04666"/>
    </source>
</evidence>
<organism evidence="5 6">
    <name type="scientific">Symbiodinium microadriaticum</name>
    <name type="common">Dinoflagellate</name>
    <name type="synonym">Zooxanthella microadriatica</name>
    <dbReference type="NCBI Taxonomy" id="2951"/>
    <lineage>
        <taxon>Eukaryota</taxon>
        <taxon>Sar</taxon>
        <taxon>Alveolata</taxon>
        <taxon>Dinophyceae</taxon>
        <taxon>Suessiales</taxon>
        <taxon>Symbiodiniaceae</taxon>
        <taxon>Symbiodinium</taxon>
    </lineage>
</organism>
<dbReference type="NCBIfam" id="TIGR01444">
    <property type="entry name" value="fkbM_fam"/>
    <property type="match status" value="1"/>
</dbReference>
<dbReference type="GO" id="GO:0006487">
    <property type="term" value="P:protein N-linked glycosylation"/>
    <property type="evidence" value="ECO:0007669"/>
    <property type="project" value="TreeGrafter"/>
</dbReference>
<dbReference type="Proteomes" id="UP000186817">
    <property type="component" value="Unassembled WGS sequence"/>
</dbReference>
<evidence type="ECO:0000256" key="1">
    <source>
        <dbReference type="SAM" id="Coils"/>
    </source>
</evidence>
<accession>A0A1Q9F7G7</accession>
<keyword evidence="5" id="KW-0328">Glycosyltransferase</keyword>
<dbReference type="InterPro" id="IPR006342">
    <property type="entry name" value="FkbM_mtfrase"/>
</dbReference>
<evidence type="ECO:0000313" key="6">
    <source>
        <dbReference type="Proteomes" id="UP000186817"/>
    </source>
</evidence>
<evidence type="ECO:0000256" key="2">
    <source>
        <dbReference type="SAM" id="MobiDB-lite"/>
    </source>
</evidence>
<dbReference type="Pfam" id="PF05050">
    <property type="entry name" value="Methyltransf_21"/>
    <property type="match status" value="1"/>
</dbReference>
<evidence type="ECO:0000259" key="4">
    <source>
        <dbReference type="Pfam" id="PF05050"/>
    </source>
</evidence>
<feature type="coiled-coil region" evidence="1">
    <location>
        <begin position="1018"/>
        <end position="1047"/>
    </location>
</feature>
<comment type="caution">
    <text evidence="5">The sequence shown here is derived from an EMBL/GenBank/DDBJ whole genome shotgun (WGS) entry which is preliminary data.</text>
</comment>
<evidence type="ECO:0000313" key="5">
    <source>
        <dbReference type="EMBL" id="OLQ15628.1"/>
    </source>
</evidence>
<protein>
    <submittedName>
        <fullName evidence="5">Alpha-1,3-mannosyl-glycoprotein 4-beta-N-acetylglucosaminyltransferase C</fullName>
    </submittedName>
</protein>
<feature type="region of interest" description="Disordered" evidence="2">
    <location>
        <begin position="948"/>
        <end position="971"/>
    </location>
</feature>
<proteinExistence type="predicted"/>